<dbReference type="InterPro" id="IPR020019">
    <property type="entry name" value="AcTrfase_PglD-like"/>
</dbReference>
<dbReference type="InterPro" id="IPR050179">
    <property type="entry name" value="Trans_hexapeptide_repeat"/>
</dbReference>
<dbReference type="Gene3D" id="2.160.10.10">
    <property type="entry name" value="Hexapeptide repeat proteins"/>
    <property type="match status" value="1"/>
</dbReference>
<dbReference type="Gene3D" id="3.40.50.20">
    <property type="match status" value="1"/>
</dbReference>
<dbReference type="RefSeq" id="WP_007783008.1">
    <property type="nucleotide sequence ID" value="NZ_CM001441.1"/>
</dbReference>
<reference evidence="4 5" key="1">
    <citation type="submission" date="2011-11" db="EMBL/GenBank/DDBJ databases">
        <title>The Noncontiguous Finished genome of Desulfosporosinus youngiae DSM 17734.</title>
        <authorList>
            <consortium name="US DOE Joint Genome Institute (JGI-PGF)"/>
            <person name="Lucas S."/>
            <person name="Han J."/>
            <person name="Lapidus A."/>
            <person name="Cheng J.-F."/>
            <person name="Goodwin L."/>
            <person name="Pitluck S."/>
            <person name="Peters L."/>
            <person name="Ovchinnikova G."/>
            <person name="Lu M."/>
            <person name="Land M.L."/>
            <person name="Hauser L."/>
            <person name="Pester M."/>
            <person name="Spring S."/>
            <person name="Ollivier B."/>
            <person name="Rattei T."/>
            <person name="Klenk H.-P."/>
            <person name="Wagner M."/>
            <person name="Loy A."/>
            <person name="Woyke T.J."/>
        </authorList>
    </citation>
    <scope>NUCLEOTIDE SEQUENCE [LARGE SCALE GENOMIC DNA]</scope>
    <source>
        <strain evidence="4 5">DSM 17734</strain>
    </source>
</reference>
<dbReference type="eggNOG" id="COG0110">
    <property type="taxonomic scope" value="Bacteria"/>
</dbReference>
<dbReference type="SUPFAM" id="SSF51161">
    <property type="entry name" value="Trimeric LpxA-like enzymes"/>
    <property type="match status" value="1"/>
</dbReference>
<dbReference type="EMBL" id="CM001441">
    <property type="protein sequence ID" value="EHQ89369.1"/>
    <property type="molecule type" value="Genomic_DNA"/>
</dbReference>
<dbReference type="AlphaFoldDB" id="H5XUD3"/>
<feature type="active site" description="Proton acceptor" evidence="1">
    <location>
        <position position="138"/>
    </location>
</feature>
<keyword evidence="5" id="KW-1185">Reference proteome</keyword>
<evidence type="ECO:0000256" key="1">
    <source>
        <dbReference type="PIRSR" id="PIRSR620019-1"/>
    </source>
</evidence>
<keyword evidence="4" id="KW-0808">Transferase</keyword>
<protein>
    <submittedName>
        <fullName evidence="4">Sugar O-acyltransferase, sialic acid O-acetyltransferase NeuD family</fullName>
    </submittedName>
</protein>
<dbReference type="InterPro" id="IPR041561">
    <property type="entry name" value="PglD_N"/>
</dbReference>
<name>H5XUD3_9FIRM</name>
<dbReference type="GO" id="GO:0016746">
    <property type="term" value="F:acyltransferase activity"/>
    <property type="evidence" value="ECO:0007669"/>
    <property type="project" value="UniProtKB-KW"/>
</dbReference>
<evidence type="ECO:0000313" key="4">
    <source>
        <dbReference type="EMBL" id="EHQ89369.1"/>
    </source>
</evidence>
<feature type="binding site" evidence="2">
    <location>
        <position position="71"/>
    </location>
    <ligand>
        <name>substrate</name>
    </ligand>
</feature>
<sequence length="215" mass="22259">MGKLLILGAGGHGKVVAECALSLGIYTTIAFLDDDEKVIEESILGSCPVIGTFSDAGSFVHKFSEAFVALGNNRSRVRLITYLREIGYKIPCLIHPAAYVSKSAHIEIGTVIMAGAVVNADAHIGVGGIINTGASVDHDCVLGVGVHLSPGARLGGTVTVGDYTWICMGANVVNNVHVGKGSVAAAGATVIRDVGDNLLVAKVPARELKKTDLKR</sequence>
<organism evidence="4 5">
    <name type="scientific">Desulfosporosinus youngiae DSM 17734</name>
    <dbReference type="NCBI Taxonomy" id="768710"/>
    <lineage>
        <taxon>Bacteria</taxon>
        <taxon>Bacillati</taxon>
        <taxon>Bacillota</taxon>
        <taxon>Clostridia</taxon>
        <taxon>Eubacteriales</taxon>
        <taxon>Desulfitobacteriaceae</taxon>
        <taxon>Desulfosporosinus</taxon>
    </lineage>
</organism>
<dbReference type="Pfam" id="PF17836">
    <property type="entry name" value="PglD_N"/>
    <property type="match status" value="1"/>
</dbReference>
<evidence type="ECO:0000313" key="5">
    <source>
        <dbReference type="Proteomes" id="UP000005104"/>
    </source>
</evidence>
<dbReference type="HOGENOM" id="CLU_081811_2_0_9"/>
<feature type="site" description="Increases basicity of active site His" evidence="1">
    <location>
        <position position="139"/>
    </location>
</feature>
<accession>H5XUD3</accession>
<gene>
    <name evidence="4" type="ORF">DesyoDRAFT_2286</name>
</gene>
<dbReference type="PANTHER" id="PTHR43300:SF7">
    <property type="entry name" value="UDP-N-ACETYLBACILLOSAMINE N-ACETYLTRANSFERASE"/>
    <property type="match status" value="1"/>
</dbReference>
<evidence type="ECO:0000259" key="3">
    <source>
        <dbReference type="Pfam" id="PF17836"/>
    </source>
</evidence>
<keyword evidence="4" id="KW-0012">Acyltransferase</keyword>
<dbReference type="STRING" id="768710.DesyoDRAFT_2286"/>
<dbReference type="InterPro" id="IPR011004">
    <property type="entry name" value="Trimer_LpxA-like_sf"/>
</dbReference>
<feature type="domain" description="PglD N-terminal" evidence="3">
    <location>
        <begin position="3"/>
        <end position="82"/>
    </location>
</feature>
<dbReference type="CDD" id="cd03360">
    <property type="entry name" value="LbH_AT_putative"/>
    <property type="match status" value="1"/>
</dbReference>
<dbReference type="PANTHER" id="PTHR43300">
    <property type="entry name" value="ACETYLTRANSFERASE"/>
    <property type="match status" value="1"/>
</dbReference>
<dbReference type="Proteomes" id="UP000005104">
    <property type="component" value="Chromosome"/>
</dbReference>
<dbReference type="NCBIfam" id="TIGR03570">
    <property type="entry name" value="NeuD_NnaD"/>
    <property type="match status" value="1"/>
</dbReference>
<evidence type="ECO:0000256" key="2">
    <source>
        <dbReference type="PIRSR" id="PIRSR620019-2"/>
    </source>
</evidence>
<proteinExistence type="predicted"/>
<feature type="binding site" evidence="2">
    <location>
        <position position="147"/>
    </location>
    <ligand>
        <name>acetyl-CoA</name>
        <dbReference type="ChEBI" id="CHEBI:57288"/>
    </ligand>
</feature>